<dbReference type="EMBL" id="SMJZ01000257">
    <property type="protein sequence ID" value="TDB97730.1"/>
    <property type="molecule type" value="Genomic_DNA"/>
</dbReference>
<dbReference type="OrthoDB" id="10007610at2"/>
<dbReference type="AlphaFoldDB" id="A0A4R4MP05"/>
<name>A0A4R4MP05_9ACTN</name>
<sequence length="212" mass="22677">MSRKRLGVAVLAGATAVIVTGGLAAARVWLPTPPGDAGTATVAAPSSPTASRTVADKKQSPAELDPSAGRRPGRKTSKPTRTRARATPKPAKSTEPTSKPSARPTTAKPTRTRKPGGVKSVSFDYEGIRMEGCWRYDMNIWAKVSATGSYSYRWLLDGQSQGAKVGNASSKPLLPSIVWKKEGTYTVVFEVIEPTRTRQSATVKICDFDEGW</sequence>
<comment type="caution">
    <text evidence="2">The sequence shown here is derived from an EMBL/GenBank/DDBJ whole genome shotgun (WGS) entry which is preliminary data.</text>
</comment>
<feature type="compositionally biased region" description="Low complexity" evidence="1">
    <location>
        <begin position="99"/>
        <end position="109"/>
    </location>
</feature>
<evidence type="ECO:0000313" key="3">
    <source>
        <dbReference type="Proteomes" id="UP000295157"/>
    </source>
</evidence>
<gene>
    <name evidence="2" type="ORF">E1267_39485</name>
</gene>
<feature type="compositionally biased region" description="Low complexity" evidence="1">
    <location>
        <begin position="37"/>
        <end position="53"/>
    </location>
</feature>
<accession>A0A4R4MP05</accession>
<reference evidence="2 3" key="1">
    <citation type="submission" date="2019-02" db="EMBL/GenBank/DDBJ databases">
        <title>Draft genome sequences of novel Actinobacteria.</title>
        <authorList>
            <person name="Sahin N."/>
            <person name="Ay H."/>
            <person name="Saygin H."/>
        </authorList>
    </citation>
    <scope>NUCLEOTIDE SEQUENCE [LARGE SCALE GENOMIC DNA]</scope>
    <source>
        <strain evidence="2 3">KC201</strain>
    </source>
</reference>
<evidence type="ECO:0000313" key="2">
    <source>
        <dbReference type="EMBL" id="TDB97730.1"/>
    </source>
</evidence>
<protein>
    <submittedName>
        <fullName evidence="2">Uncharacterized protein</fullName>
    </submittedName>
</protein>
<feature type="compositionally biased region" description="Basic residues" evidence="1">
    <location>
        <begin position="71"/>
        <end position="86"/>
    </location>
</feature>
<keyword evidence="3" id="KW-1185">Reference proteome</keyword>
<dbReference type="Proteomes" id="UP000295157">
    <property type="component" value="Unassembled WGS sequence"/>
</dbReference>
<proteinExistence type="predicted"/>
<evidence type="ECO:0000256" key="1">
    <source>
        <dbReference type="SAM" id="MobiDB-lite"/>
    </source>
</evidence>
<organism evidence="2 3">
    <name type="scientific">Nonomuraea longispora</name>
    <dbReference type="NCBI Taxonomy" id="1848320"/>
    <lineage>
        <taxon>Bacteria</taxon>
        <taxon>Bacillati</taxon>
        <taxon>Actinomycetota</taxon>
        <taxon>Actinomycetes</taxon>
        <taxon>Streptosporangiales</taxon>
        <taxon>Streptosporangiaceae</taxon>
        <taxon>Nonomuraea</taxon>
    </lineage>
</organism>
<feature type="region of interest" description="Disordered" evidence="1">
    <location>
        <begin position="36"/>
        <end position="119"/>
    </location>
</feature>